<reference evidence="2" key="1">
    <citation type="submission" date="2021-05" db="EMBL/GenBank/DDBJ databases">
        <authorList>
            <person name="Sun Q."/>
            <person name="Inoue M."/>
        </authorList>
    </citation>
    <scope>NUCLEOTIDE SEQUENCE</scope>
    <source>
        <strain evidence="2">VKM B-3255</strain>
    </source>
</reference>
<keyword evidence="3" id="KW-1185">Reference proteome</keyword>
<dbReference type="PANTHER" id="PTHR30015">
    <property type="entry name" value="MRR RESTRICTION SYSTEM PROTEIN"/>
    <property type="match status" value="1"/>
</dbReference>
<keyword evidence="2" id="KW-0378">Hydrolase</keyword>
<dbReference type="InterPro" id="IPR052906">
    <property type="entry name" value="Type_IV_Methyl-Rstrct_Enzyme"/>
</dbReference>
<dbReference type="InterPro" id="IPR016984">
    <property type="entry name" value="UCP031853"/>
</dbReference>
<dbReference type="RefSeq" id="WP_213756346.1">
    <property type="nucleotide sequence ID" value="NZ_JAHCQH010000020.1"/>
</dbReference>
<dbReference type="PIRSF" id="PIRSF031853">
    <property type="entry name" value="UPC031853"/>
    <property type="match status" value="1"/>
</dbReference>
<dbReference type="InterPro" id="IPR011856">
    <property type="entry name" value="tRNA_endonuc-like_dom_sf"/>
</dbReference>
<comment type="caution">
    <text evidence="2">The sequence shown here is derived from an EMBL/GenBank/DDBJ whole genome shotgun (WGS) entry which is preliminary data.</text>
</comment>
<dbReference type="InterPro" id="IPR011335">
    <property type="entry name" value="Restrct_endonuc-II-like"/>
</dbReference>
<dbReference type="GO" id="GO:0016787">
    <property type="term" value="F:hydrolase activity"/>
    <property type="evidence" value="ECO:0007669"/>
    <property type="project" value="UniProtKB-KW"/>
</dbReference>
<protein>
    <submittedName>
        <fullName evidence="2">Restriction endonuclease</fullName>
        <ecNumber evidence="2">3.1.21.-</ecNumber>
    </submittedName>
</protein>
<feature type="domain" description="Restriction endonuclease type IV Mrr" evidence="1">
    <location>
        <begin position="188"/>
        <end position="300"/>
    </location>
</feature>
<accession>A0ABS5R9N7</accession>
<evidence type="ECO:0000313" key="3">
    <source>
        <dbReference type="Proteomes" id="UP001166585"/>
    </source>
</evidence>
<dbReference type="EMBL" id="JAHCQH010000020">
    <property type="protein sequence ID" value="MBS9478371.1"/>
    <property type="molecule type" value="Genomic_DNA"/>
</dbReference>
<name>A0ABS5R9N7_9HYPH</name>
<gene>
    <name evidence="2" type="ORF">KIP89_14750</name>
</gene>
<proteinExistence type="predicted"/>
<dbReference type="InterPro" id="IPR007560">
    <property type="entry name" value="Restrct_endonuc_IV_Mrr"/>
</dbReference>
<dbReference type="Gene3D" id="3.40.1350.10">
    <property type="match status" value="1"/>
</dbReference>
<evidence type="ECO:0000313" key="2">
    <source>
        <dbReference type="EMBL" id="MBS9478371.1"/>
    </source>
</evidence>
<dbReference type="EC" id="3.1.21.-" evidence="2"/>
<dbReference type="Proteomes" id="UP001166585">
    <property type="component" value="Unassembled WGS sequence"/>
</dbReference>
<keyword evidence="2" id="KW-0540">Nuclease</keyword>
<dbReference type="PANTHER" id="PTHR30015:SF7">
    <property type="entry name" value="TYPE IV METHYL-DIRECTED RESTRICTION ENZYME ECOKMRR"/>
    <property type="match status" value="1"/>
</dbReference>
<dbReference type="SUPFAM" id="SSF52980">
    <property type="entry name" value="Restriction endonuclease-like"/>
    <property type="match status" value="1"/>
</dbReference>
<evidence type="ECO:0000259" key="1">
    <source>
        <dbReference type="Pfam" id="PF04471"/>
    </source>
</evidence>
<sequence length="325" mass="36270">MKSGRFSGRLYNAFKEKAVIAIGWSDIGPLTHLNTREKIAARVATTWPEWKPQAVAMSAGQLYRFRSEMKIGDYVVTYDPSRRVYLLGEIAGDYRWDPSIDADDPNVRSVTWQGEVSRDLLSVRSRNSLGAISTLFQLSADVIDDLLRAHKSHQPAKADLAASVEIAEEDVFKNIQEKAIEFTKDRVNALDWFDLQELVAGLLRAMGYKTRVSPAGADRGKDIIASPDGFGFESPRIVVEVKHRQGAIGSPAIRSFLGGRHPQDKGLYVSTGGFSKDALYEAERASIPLSLMTIDDLVEAVIQNYDRLDIETQQLLPLKRIYWPA</sequence>
<organism evidence="2 3">
    <name type="scientific">Ancylobacter radicis</name>
    <dbReference type="NCBI Taxonomy" id="2836179"/>
    <lineage>
        <taxon>Bacteria</taxon>
        <taxon>Pseudomonadati</taxon>
        <taxon>Pseudomonadota</taxon>
        <taxon>Alphaproteobacteria</taxon>
        <taxon>Hyphomicrobiales</taxon>
        <taxon>Xanthobacteraceae</taxon>
        <taxon>Ancylobacter</taxon>
    </lineage>
</organism>
<dbReference type="GO" id="GO:0004519">
    <property type="term" value="F:endonuclease activity"/>
    <property type="evidence" value="ECO:0007669"/>
    <property type="project" value="UniProtKB-KW"/>
</dbReference>
<dbReference type="Pfam" id="PF04471">
    <property type="entry name" value="Mrr_cat"/>
    <property type="match status" value="1"/>
</dbReference>
<keyword evidence="2" id="KW-0255">Endonuclease</keyword>